<evidence type="ECO:0000256" key="8">
    <source>
        <dbReference type="SAM" id="MobiDB-lite"/>
    </source>
</evidence>
<dbReference type="CDD" id="cd00067">
    <property type="entry name" value="GAL4"/>
    <property type="match status" value="3"/>
</dbReference>
<dbReference type="InterPro" id="IPR050335">
    <property type="entry name" value="ERT1_acuK_gluconeogen_tf"/>
</dbReference>
<reference evidence="10" key="1">
    <citation type="submission" date="2020-11" db="EMBL/GenBank/DDBJ databases">
        <authorList>
            <consortium name="DOE Joint Genome Institute"/>
            <person name="Ahrendt S."/>
            <person name="Riley R."/>
            <person name="Andreopoulos W."/>
            <person name="LaButti K."/>
            <person name="Pangilinan J."/>
            <person name="Ruiz-duenas F.J."/>
            <person name="Barrasa J.M."/>
            <person name="Sanchez-Garcia M."/>
            <person name="Camarero S."/>
            <person name="Miyauchi S."/>
            <person name="Serrano A."/>
            <person name="Linde D."/>
            <person name="Babiker R."/>
            <person name="Drula E."/>
            <person name="Ayuso-Fernandez I."/>
            <person name="Pacheco R."/>
            <person name="Padilla G."/>
            <person name="Ferreira P."/>
            <person name="Barriuso J."/>
            <person name="Kellner H."/>
            <person name="Castanera R."/>
            <person name="Alfaro M."/>
            <person name="Ramirez L."/>
            <person name="Pisabarro A.G."/>
            <person name="Kuo A."/>
            <person name="Tritt A."/>
            <person name="Lipzen A."/>
            <person name="He G."/>
            <person name="Yan M."/>
            <person name="Ng V."/>
            <person name="Cullen D."/>
            <person name="Martin F."/>
            <person name="Rosso M.-N."/>
            <person name="Henrissat B."/>
            <person name="Hibbett D."/>
            <person name="Martinez A.T."/>
            <person name="Grigoriev I.V."/>
        </authorList>
    </citation>
    <scope>NUCLEOTIDE SEQUENCE</scope>
    <source>
        <strain evidence="10">AH 44721</strain>
    </source>
</reference>
<keyword evidence="6" id="KW-0539">Nucleus</keyword>
<evidence type="ECO:0000256" key="1">
    <source>
        <dbReference type="ARBA" id="ARBA00022723"/>
    </source>
</evidence>
<dbReference type="OrthoDB" id="2123952at2759"/>
<evidence type="ECO:0000256" key="5">
    <source>
        <dbReference type="ARBA" id="ARBA00023163"/>
    </source>
</evidence>
<dbReference type="Proteomes" id="UP000724874">
    <property type="component" value="Unassembled WGS sequence"/>
</dbReference>
<dbReference type="GO" id="GO:0008270">
    <property type="term" value="F:zinc ion binding"/>
    <property type="evidence" value="ECO:0007669"/>
    <property type="project" value="InterPro"/>
</dbReference>
<feature type="domain" description="Zn(2)-C6 fungal-type" evidence="9">
    <location>
        <begin position="112"/>
        <end position="141"/>
    </location>
</feature>
<dbReference type="SMART" id="SM00066">
    <property type="entry name" value="GAL4"/>
    <property type="match status" value="4"/>
</dbReference>
<keyword evidence="5" id="KW-0804">Transcription</keyword>
<keyword evidence="3" id="KW-0805">Transcription regulation</keyword>
<dbReference type="InterPro" id="IPR036864">
    <property type="entry name" value="Zn2-C6_fun-type_DNA-bd_sf"/>
</dbReference>
<protein>
    <recommendedName>
        <fullName evidence="7">Transcription activator of gluconeogenesis ERT1</fullName>
    </recommendedName>
</protein>
<keyword evidence="2" id="KW-0862">Zinc</keyword>
<evidence type="ECO:0000313" key="10">
    <source>
        <dbReference type="EMBL" id="KAF8906248.1"/>
    </source>
</evidence>
<dbReference type="PROSITE" id="PS50048">
    <property type="entry name" value="ZN2_CY6_FUNGAL_2"/>
    <property type="match status" value="4"/>
</dbReference>
<evidence type="ECO:0000256" key="7">
    <source>
        <dbReference type="ARBA" id="ARBA00040903"/>
    </source>
</evidence>
<comment type="caution">
    <text evidence="10">The sequence shown here is derived from an EMBL/GenBank/DDBJ whole genome shotgun (WGS) entry which is preliminary data.</text>
</comment>
<name>A0A9P5NV13_GYMJU</name>
<feature type="domain" description="Zn(2)-C6 fungal-type" evidence="9">
    <location>
        <begin position="56"/>
        <end position="83"/>
    </location>
</feature>
<feature type="domain" description="Zn(2)-C6 fungal-type" evidence="9">
    <location>
        <begin position="196"/>
        <end position="225"/>
    </location>
</feature>
<sequence length="376" mass="41609">MSSPPVPISDNISSVWPRRASKACAGCRRDKTRCDGARPCGGCIKKGYTADQCTDGCESCRRARLRCEDGRPCRRCLEMEIDCAEESNVLGQRPLTPPLTSRAARGDRAKLACSSCRRDNKKCDDQRPCSRCIARGDECIHIARGPKLVKLRCEGCRIDNKRCEDSRPCKYCIDSSKQCVIVPRKGRGHGTRVKAACMSCRRDKIRCNGDRPCTSCVKKGCECIERACNTCSREGKAAECPHRNGQDSGTSASTGSLVNIKGNEYRFQQSFQPDPSMELSRDNLNTRHVPAYASGLQPHAAQSMYPNVMSFEHQYYFPPQSSGHASFPVVHNPAFSANDSAQLGYGYGEHNVRHTDSNMNHPQTIHSHHGTFPQAN</sequence>
<evidence type="ECO:0000313" key="11">
    <source>
        <dbReference type="Proteomes" id="UP000724874"/>
    </source>
</evidence>
<keyword evidence="11" id="KW-1185">Reference proteome</keyword>
<evidence type="ECO:0000259" key="9">
    <source>
        <dbReference type="PROSITE" id="PS50048"/>
    </source>
</evidence>
<evidence type="ECO:0000256" key="6">
    <source>
        <dbReference type="ARBA" id="ARBA00023242"/>
    </source>
</evidence>
<keyword evidence="4" id="KW-0238">DNA-binding</keyword>
<proteinExistence type="predicted"/>
<dbReference type="GO" id="GO:0003677">
    <property type="term" value="F:DNA binding"/>
    <property type="evidence" value="ECO:0007669"/>
    <property type="project" value="UniProtKB-KW"/>
</dbReference>
<organism evidence="10 11">
    <name type="scientific">Gymnopilus junonius</name>
    <name type="common">Spectacular rustgill mushroom</name>
    <name type="synonym">Gymnopilus spectabilis subsp. junonius</name>
    <dbReference type="NCBI Taxonomy" id="109634"/>
    <lineage>
        <taxon>Eukaryota</taxon>
        <taxon>Fungi</taxon>
        <taxon>Dikarya</taxon>
        <taxon>Basidiomycota</taxon>
        <taxon>Agaricomycotina</taxon>
        <taxon>Agaricomycetes</taxon>
        <taxon>Agaricomycetidae</taxon>
        <taxon>Agaricales</taxon>
        <taxon>Agaricineae</taxon>
        <taxon>Hymenogastraceae</taxon>
        <taxon>Gymnopilus</taxon>
    </lineage>
</organism>
<dbReference type="EMBL" id="JADNYJ010000019">
    <property type="protein sequence ID" value="KAF8906248.1"/>
    <property type="molecule type" value="Genomic_DNA"/>
</dbReference>
<dbReference type="InterPro" id="IPR001138">
    <property type="entry name" value="Zn2Cys6_DnaBD"/>
</dbReference>
<dbReference type="PANTHER" id="PTHR47659:SF7">
    <property type="entry name" value="FUNGAL TRANSCRIPTIONAL REGULATORY PROTEIN, N-TERMINAL DOMAIN-CONTAINING PROTEIN"/>
    <property type="match status" value="1"/>
</dbReference>
<feature type="domain" description="Zn(2)-C6 fungal-type" evidence="9">
    <location>
        <begin position="23"/>
        <end position="55"/>
    </location>
</feature>
<evidence type="ECO:0000256" key="2">
    <source>
        <dbReference type="ARBA" id="ARBA00022833"/>
    </source>
</evidence>
<dbReference type="PANTHER" id="PTHR47659">
    <property type="entry name" value="ZN(II)2CYS6 TRANSCRIPTION FACTOR (EUROFUNG)-RELATED"/>
    <property type="match status" value="1"/>
</dbReference>
<keyword evidence="1" id="KW-0479">Metal-binding</keyword>
<gene>
    <name evidence="10" type="ORF">CPB84DRAFT_1770349</name>
</gene>
<evidence type="ECO:0000256" key="3">
    <source>
        <dbReference type="ARBA" id="ARBA00023015"/>
    </source>
</evidence>
<dbReference type="GO" id="GO:0000981">
    <property type="term" value="F:DNA-binding transcription factor activity, RNA polymerase II-specific"/>
    <property type="evidence" value="ECO:0007669"/>
    <property type="project" value="InterPro"/>
</dbReference>
<dbReference type="AlphaFoldDB" id="A0A9P5NV13"/>
<feature type="region of interest" description="Disordered" evidence="8">
    <location>
        <begin position="357"/>
        <end position="376"/>
    </location>
</feature>
<dbReference type="Pfam" id="PF00172">
    <property type="entry name" value="Zn_clus"/>
    <property type="match status" value="4"/>
</dbReference>
<accession>A0A9P5NV13</accession>
<dbReference type="PROSITE" id="PS00463">
    <property type="entry name" value="ZN2_CY6_FUNGAL_1"/>
    <property type="match status" value="1"/>
</dbReference>
<dbReference type="Gene3D" id="4.10.240.10">
    <property type="entry name" value="Zn(2)-C6 fungal-type DNA-binding domain"/>
    <property type="match status" value="4"/>
</dbReference>
<evidence type="ECO:0000256" key="4">
    <source>
        <dbReference type="ARBA" id="ARBA00023125"/>
    </source>
</evidence>
<dbReference type="SUPFAM" id="SSF57701">
    <property type="entry name" value="Zn2/Cys6 DNA-binding domain"/>
    <property type="match status" value="4"/>
</dbReference>